<dbReference type="AlphaFoldDB" id="A0AAN6D3M5"/>
<evidence type="ECO:0000313" key="4">
    <source>
        <dbReference type="EMBL" id="KAG7726216.1"/>
    </source>
</evidence>
<reference evidence="4" key="1">
    <citation type="journal article" date="2021" name="G3 (Bethesda)">
        <title>Genomic diversity, chromosomal rearrangements, and interspecies hybridization in the ogataea polymorpha species complex.</title>
        <authorList>
            <person name="Hanson S.J."/>
            <person name="Cinneide E.O."/>
            <person name="Salzberg L.I."/>
            <person name="Wolfe K.H."/>
            <person name="McGowan J."/>
            <person name="Fitzpatrick D.A."/>
            <person name="Matlin K."/>
        </authorList>
    </citation>
    <scope>NUCLEOTIDE SEQUENCE</scope>
    <source>
        <strain evidence="4">83-405-1</strain>
    </source>
</reference>
<dbReference type="EMBL" id="JAHLUH010000010">
    <property type="protein sequence ID" value="KAG7726216.1"/>
    <property type="molecule type" value="Genomic_DNA"/>
</dbReference>
<evidence type="ECO:0000313" key="5">
    <source>
        <dbReference type="Proteomes" id="UP000738402"/>
    </source>
</evidence>
<dbReference type="GO" id="GO:0016094">
    <property type="term" value="P:polyprenol biosynthetic process"/>
    <property type="evidence" value="ECO:0007669"/>
    <property type="project" value="TreeGrafter"/>
</dbReference>
<evidence type="ECO:0000256" key="3">
    <source>
        <dbReference type="ARBA" id="ARBA00022842"/>
    </source>
</evidence>
<dbReference type="InterPro" id="IPR001441">
    <property type="entry name" value="UPP_synth-like"/>
</dbReference>
<dbReference type="GO" id="GO:0005783">
    <property type="term" value="C:endoplasmic reticulum"/>
    <property type="evidence" value="ECO:0007669"/>
    <property type="project" value="TreeGrafter"/>
</dbReference>
<dbReference type="InterPro" id="IPR036424">
    <property type="entry name" value="UPP_synth-like_sf"/>
</dbReference>
<dbReference type="NCBIfam" id="TIGR00055">
    <property type="entry name" value="uppS"/>
    <property type="match status" value="1"/>
</dbReference>
<dbReference type="GO" id="GO:0016020">
    <property type="term" value="C:membrane"/>
    <property type="evidence" value="ECO:0007669"/>
    <property type="project" value="TreeGrafter"/>
</dbReference>
<dbReference type="HAMAP" id="MF_01139">
    <property type="entry name" value="ISPT"/>
    <property type="match status" value="1"/>
</dbReference>
<dbReference type="CDD" id="cd00475">
    <property type="entry name" value="Cis_IPPS"/>
    <property type="match status" value="1"/>
</dbReference>
<evidence type="ECO:0000256" key="1">
    <source>
        <dbReference type="ARBA" id="ARBA00005432"/>
    </source>
</evidence>
<dbReference type="PANTHER" id="PTHR10291:SF43">
    <property type="entry name" value="DEHYDRODOLICHYL DIPHOSPHATE SYNTHASE COMPLEX SUBUNIT DHDDS"/>
    <property type="match status" value="1"/>
</dbReference>
<dbReference type="Pfam" id="PF01255">
    <property type="entry name" value="Prenyltransf"/>
    <property type="match status" value="1"/>
</dbReference>
<dbReference type="Gene3D" id="3.40.1180.10">
    <property type="entry name" value="Decaprenyl diphosphate synthase-like"/>
    <property type="match status" value="1"/>
</dbReference>
<dbReference type="GO" id="GO:0005811">
    <property type="term" value="C:lipid droplet"/>
    <property type="evidence" value="ECO:0007669"/>
    <property type="project" value="TreeGrafter"/>
</dbReference>
<protein>
    <recommendedName>
        <fullName evidence="6">Alkyl transferase</fullName>
    </recommendedName>
</protein>
<dbReference type="GO" id="GO:0045547">
    <property type="term" value="F:ditrans,polycis-polyprenyl diphosphate synthase [(2E,6E)-farnesyl diphosphate specific] activity"/>
    <property type="evidence" value="ECO:0007669"/>
    <property type="project" value="TreeGrafter"/>
</dbReference>
<organism evidence="4 5">
    <name type="scientific">Ogataea haglerorum</name>
    <dbReference type="NCBI Taxonomy" id="1937702"/>
    <lineage>
        <taxon>Eukaryota</taxon>
        <taxon>Fungi</taxon>
        <taxon>Dikarya</taxon>
        <taxon>Ascomycota</taxon>
        <taxon>Saccharomycotina</taxon>
        <taxon>Pichiomycetes</taxon>
        <taxon>Pichiales</taxon>
        <taxon>Pichiaceae</taxon>
        <taxon>Ogataea</taxon>
    </lineage>
</organism>
<evidence type="ECO:0008006" key="6">
    <source>
        <dbReference type="Google" id="ProtNLM"/>
    </source>
</evidence>
<sequence>MFLLGAISSSIGDSYPQVCHLMPQCVHGSQEDPDELTATLSWHNAAPSHNILHFGCNLSTLVIYEFGKVCYTDLPSTAVQQPAYGPLRGAMVLFLTQISPGRSQLHKSHVFVLCAVAYLWHSIQAHNDAFPGRLGTTLPARSQRLVTCFKSWHCLCRITQLYPTGKPNISQENIIFPVSPVFYFMDWISSFPVTRHVLEYTQKQLCAVLRSGSVPQHIGFIMDGNRRYARMNKMETKEGHSAGFDTMARLLEVCYDCGVQAATVFAFSIENFNRSEYEIEWLMKLAKSKMKQVVDNGELCHKYGVKIRILGNLKLLPADVRESLLEAQEMTKNNARAVLNICCPYTARDDITHAIKNIIARGHDPEDITQDLVSENLYTAGVPKLQLLIRTSGVYRLSDFMLWEAVDEDCDVEILSVLWPQFTPLLMLWVLFKWGWNRAGRARRNKRLLVNHGKDD</sequence>
<dbReference type="FunFam" id="3.40.1180.10:FF:000005">
    <property type="entry name" value="Alkyl transferase"/>
    <property type="match status" value="1"/>
</dbReference>
<accession>A0AAN6D3M5</accession>
<keyword evidence="3" id="KW-0460">Magnesium</keyword>
<proteinExistence type="inferred from homology"/>
<name>A0AAN6D3M5_9ASCO</name>
<dbReference type="PANTHER" id="PTHR10291">
    <property type="entry name" value="DEHYDRODOLICHYL DIPHOSPHATE SYNTHASE FAMILY MEMBER"/>
    <property type="match status" value="1"/>
</dbReference>
<comment type="caution">
    <text evidence="4">The sequence shown here is derived from an EMBL/GenBank/DDBJ whole genome shotgun (WGS) entry which is preliminary data.</text>
</comment>
<gene>
    <name evidence="4" type="ORF">KL933_003658</name>
</gene>
<dbReference type="SUPFAM" id="SSF64005">
    <property type="entry name" value="Undecaprenyl diphosphate synthase"/>
    <property type="match status" value="1"/>
</dbReference>
<evidence type="ECO:0000256" key="2">
    <source>
        <dbReference type="ARBA" id="ARBA00022679"/>
    </source>
</evidence>
<keyword evidence="2" id="KW-0808">Transferase</keyword>
<dbReference type="Proteomes" id="UP000738402">
    <property type="component" value="Unassembled WGS sequence"/>
</dbReference>
<comment type="similarity">
    <text evidence="1">Belongs to the UPP synthase family.</text>
</comment>
<dbReference type="GO" id="GO:1904423">
    <property type="term" value="C:dehydrodolichyl diphosphate synthase complex"/>
    <property type="evidence" value="ECO:0007669"/>
    <property type="project" value="TreeGrafter"/>
</dbReference>